<dbReference type="OrthoDB" id="437922at2759"/>
<dbReference type="Gene3D" id="3.30.230.70">
    <property type="entry name" value="GHMP Kinase, N-terminal domain"/>
    <property type="match status" value="1"/>
</dbReference>
<dbReference type="InterPro" id="IPR001247">
    <property type="entry name" value="ExoRNase_PH_dom1"/>
</dbReference>
<dbReference type="GO" id="GO:0004654">
    <property type="term" value="F:polyribonucleotide nucleotidyltransferase activity"/>
    <property type="evidence" value="ECO:0007669"/>
    <property type="project" value="InterPro"/>
</dbReference>
<dbReference type="EMBL" id="CAJNOO010001843">
    <property type="protein sequence ID" value="CAF1205901.1"/>
    <property type="molecule type" value="Genomic_DNA"/>
</dbReference>
<dbReference type="GO" id="GO:0000958">
    <property type="term" value="P:mitochondrial mRNA catabolic process"/>
    <property type="evidence" value="ECO:0007669"/>
    <property type="project" value="TreeGrafter"/>
</dbReference>
<reference evidence="3" key="1">
    <citation type="submission" date="2021-02" db="EMBL/GenBank/DDBJ databases">
        <authorList>
            <person name="Nowell W R."/>
        </authorList>
    </citation>
    <scope>NUCLEOTIDE SEQUENCE</scope>
</reference>
<evidence type="ECO:0000313" key="4">
    <source>
        <dbReference type="Proteomes" id="UP000663882"/>
    </source>
</evidence>
<feature type="domain" description="Exoribonuclease phosphorolytic" evidence="2">
    <location>
        <begin position="13"/>
        <end position="68"/>
    </location>
</feature>
<gene>
    <name evidence="3" type="ORF">RFH988_LOCUS24863</name>
</gene>
<dbReference type="InterPro" id="IPR020568">
    <property type="entry name" value="Ribosomal_Su5_D2-typ_SF"/>
</dbReference>
<dbReference type="GO" id="GO:0005829">
    <property type="term" value="C:cytosol"/>
    <property type="evidence" value="ECO:0007669"/>
    <property type="project" value="TreeGrafter"/>
</dbReference>
<evidence type="ECO:0000259" key="2">
    <source>
        <dbReference type="Pfam" id="PF01138"/>
    </source>
</evidence>
<dbReference type="PANTHER" id="PTHR11252">
    <property type="entry name" value="POLYRIBONUCLEOTIDE NUCLEOTIDYLTRANSFERASE"/>
    <property type="match status" value="1"/>
</dbReference>
<organism evidence="3 4">
    <name type="scientific">Rotaria sordida</name>
    <dbReference type="NCBI Taxonomy" id="392033"/>
    <lineage>
        <taxon>Eukaryota</taxon>
        <taxon>Metazoa</taxon>
        <taxon>Spiralia</taxon>
        <taxon>Gnathifera</taxon>
        <taxon>Rotifera</taxon>
        <taxon>Eurotatoria</taxon>
        <taxon>Bdelloidea</taxon>
        <taxon>Philodinida</taxon>
        <taxon>Philodinidae</taxon>
        <taxon>Rotaria</taxon>
    </lineage>
</organism>
<accession>A0A814WRQ5</accession>
<dbReference type="InterPro" id="IPR012162">
    <property type="entry name" value="PNPase"/>
</dbReference>
<name>A0A814WRQ5_9BILA</name>
<evidence type="ECO:0000256" key="1">
    <source>
        <dbReference type="ARBA" id="ARBA00022884"/>
    </source>
</evidence>
<proteinExistence type="predicted"/>
<dbReference type="GO" id="GO:0003723">
    <property type="term" value="F:RNA binding"/>
    <property type="evidence" value="ECO:0007669"/>
    <property type="project" value="UniProtKB-KW"/>
</dbReference>
<dbReference type="SUPFAM" id="SSF54211">
    <property type="entry name" value="Ribosomal protein S5 domain 2-like"/>
    <property type="match status" value="1"/>
</dbReference>
<dbReference type="AlphaFoldDB" id="A0A814WRQ5"/>
<dbReference type="PANTHER" id="PTHR11252:SF0">
    <property type="entry name" value="POLYRIBONUCLEOTIDE NUCLEOTIDYLTRANSFERASE 1, MITOCHONDRIAL"/>
    <property type="match status" value="1"/>
</dbReference>
<dbReference type="Proteomes" id="UP000663882">
    <property type="component" value="Unassembled WGS sequence"/>
</dbReference>
<dbReference type="GO" id="GO:0000175">
    <property type="term" value="F:3'-5'-RNA exonuclease activity"/>
    <property type="evidence" value="ECO:0007669"/>
    <property type="project" value="TreeGrafter"/>
</dbReference>
<dbReference type="GO" id="GO:0005739">
    <property type="term" value="C:mitochondrion"/>
    <property type="evidence" value="ECO:0007669"/>
    <property type="project" value="TreeGrafter"/>
</dbReference>
<sequence>MIYMKYKLQQLIQPSFLPLTVDYREKAAAAGRIPTNYLRKELGLTDHEILTGRMIDRSIRPLFLNGYVYDTQVKGVS</sequence>
<protein>
    <recommendedName>
        <fullName evidence="2">Exoribonuclease phosphorolytic domain-containing protein</fullName>
    </recommendedName>
</protein>
<comment type="caution">
    <text evidence="3">The sequence shown here is derived from an EMBL/GenBank/DDBJ whole genome shotgun (WGS) entry which is preliminary data.</text>
</comment>
<evidence type="ECO:0000313" key="3">
    <source>
        <dbReference type="EMBL" id="CAF1205901.1"/>
    </source>
</evidence>
<dbReference type="InterPro" id="IPR027408">
    <property type="entry name" value="PNPase/RNase_PH_dom_sf"/>
</dbReference>
<keyword evidence="1" id="KW-0694">RNA-binding</keyword>
<dbReference type="Pfam" id="PF01138">
    <property type="entry name" value="RNase_PH"/>
    <property type="match status" value="1"/>
</dbReference>
<dbReference type="GO" id="GO:0000965">
    <property type="term" value="P:mitochondrial RNA 3'-end processing"/>
    <property type="evidence" value="ECO:0007669"/>
    <property type="project" value="TreeGrafter"/>
</dbReference>